<gene>
    <name evidence="10" type="ORF">ARAM_004360</name>
</gene>
<dbReference type="GO" id="GO:0045944">
    <property type="term" value="P:positive regulation of transcription by RNA polymerase II"/>
    <property type="evidence" value="ECO:0007669"/>
    <property type="project" value="TreeGrafter"/>
</dbReference>
<comment type="subcellular location">
    <subcellularLocation>
        <location evidence="1">Nucleus</location>
    </subcellularLocation>
</comment>
<dbReference type="AlphaFoldDB" id="A0A0F8UKM2"/>
<feature type="region of interest" description="Disordered" evidence="8">
    <location>
        <begin position="24"/>
        <end position="118"/>
    </location>
</feature>
<keyword evidence="2" id="KW-0479">Metal-binding</keyword>
<dbReference type="GO" id="GO:0000981">
    <property type="term" value="F:DNA-binding transcription factor activity, RNA polymerase II-specific"/>
    <property type="evidence" value="ECO:0007669"/>
    <property type="project" value="TreeGrafter"/>
</dbReference>
<evidence type="ECO:0000256" key="6">
    <source>
        <dbReference type="ARBA" id="ARBA00023163"/>
    </source>
</evidence>
<evidence type="ECO:0000256" key="1">
    <source>
        <dbReference type="ARBA" id="ARBA00004123"/>
    </source>
</evidence>
<evidence type="ECO:0000259" key="9">
    <source>
        <dbReference type="PROSITE" id="PS50073"/>
    </source>
</evidence>
<evidence type="ECO:0000256" key="5">
    <source>
        <dbReference type="ARBA" id="ARBA00023015"/>
    </source>
</evidence>
<proteinExistence type="predicted"/>
<dbReference type="EMBL" id="JZBS01002107">
    <property type="protein sequence ID" value="KKK20134.1"/>
    <property type="molecule type" value="Genomic_DNA"/>
</dbReference>
<dbReference type="GO" id="GO:0005634">
    <property type="term" value="C:nucleus"/>
    <property type="evidence" value="ECO:0007669"/>
    <property type="project" value="UniProtKB-SubCell"/>
</dbReference>
<dbReference type="GO" id="GO:0006878">
    <property type="term" value="P:intracellular copper ion homeostasis"/>
    <property type="evidence" value="ECO:0007669"/>
    <property type="project" value="TreeGrafter"/>
</dbReference>
<feature type="compositionally biased region" description="Basic residues" evidence="8">
    <location>
        <begin position="24"/>
        <end position="34"/>
    </location>
</feature>
<dbReference type="InterPro" id="IPR051763">
    <property type="entry name" value="Copper_Homeo_Regul"/>
</dbReference>
<evidence type="ECO:0000256" key="3">
    <source>
        <dbReference type="ARBA" id="ARBA00022833"/>
    </source>
</evidence>
<keyword evidence="3" id="KW-0862">Zinc</keyword>
<feature type="domain" description="Copper-fist" evidence="9">
    <location>
        <begin position="1"/>
        <end position="48"/>
    </location>
</feature>
<dbReference type="SMART" id="SM01090">
    <property type="entry name" value="Copper-fist"/>
    <property type="match status" value="1"/>
</dbReference>
<dbReference type="GO" id="GO:0000978">
    <property type="term" value="F:RNA polymerase II cis-regulatory region sequence-specific DNA binding"/>
    <property type="evidence" value="ECO:0007669"/>
    <property type="project" value="TreeGrafter"/>
</dbReference>
<evidence type="ECO:0000313" key="11">
    <source>
        <dbReference type="Proteomes" id="UP000034291"/>
    </source>
</evidence>
<feature type="compositionally biased region" description="Low complexity" evidence="8">
    <location>
        <begin position="74"/>
        <end position="88"/>
    </location>
</feature>
<dbReference type="PROSITE" id="PS50073">
    <property type="entry name" value="COPPER_FIST_2"/>
    <property type="match status" value="1"/>
</dbReference>
<protein>
    <recommendedName>
        <fullName evidence="9">Copper-fist domain-containing protein</fullName>
    </recommendedName>
</protein>
<dbReference type="Gene3D" id="3.90.430.10">
    <property type="entry name" value="Copper fist DNA-binding domain"/>
    <property type="match status" value="1"/>
</dbReference>
<dbReference type="GO" id="GO:0006879">
    <property type="term" value="P:intracellular iron ion homeostasis"/>
    <property type="evidence" value="ECO:0007669"/>
    <property type="project" value="TreeGrafter"/>
</dbReference>
<keyword evidence="5" id="KW-0805">Transcription regulation</keyword>
<keyword evidence="6" id="KW-0804">Transcription</keyword>
<dbReference type="Proteomes" id="UP000034291">
    <property type="component" value="Unassembled WGS sequence"/>
</dbReference>
<keyword evidence="7" id="KW-0539">Nucleus</keyword>
<name>A0A0F8UKM2_9EURO</name>
<dbReference type="SUPFAM" id="SSF57879">
    <property type="entry name" value="Zinc domain conserved in yeast copper-regulated transcription factors"/>
    <property type="match status" value="1"/>
</dbReference>
<feature type="compositionally biased region" description="Low complexity" evidence="8">
    <location>
        <begin position="42"/>
        <end position="58"/>
    </location>
</feature>
<evidence type="ECO:0000256" key="8">
    <source>
        <dbReference type="SAM" id="MobiDB-lite"/>
    </source>
</evidence>
<keyword evidence="11" id="KW-1185">Reference proteome</keyword>
<feature type="compositionally biased region" description="Low complexity" evidence="8">
    <location>
        <begin position="95"/>
        <end position="114"/>
    </location>
</feature>
<evidence type="ECO:0000313" key="10">
    <source>
        <dbReference type="EMBL" id="KKK20134.1"/>
    </source>
</evidence>
<dbReference type="InterPro" id="IPR001083">
    <property type="entry name" value="Cu_fist_DNA-bd_dom"/>
</dbReference>
<accession>A0A0F8UKM2</accession>
<comment type="caution">
    <text evidence="10">The sequence shown here is derived from an EMBL/GenBank/DDBJ whole genome shotgun (WGS) entry which is preliminary data.</text>
</comment>
<sequence>MLIDGEKWACEACVRGHRVTTCKHHGRASGRHARSNPSAFLPIAPRPSSTSPPSSIQPSPRPGYSCGSQFSDNRAPPAASAGGARGAPQGVPYHRTAAAAATTAIPSSTRSPTSLSHPQAHLEYASHANSGGFSAGGGISPLNMPLTSPPPLCCLSDIPVSMSMVSPFDTFGDHSLVDGGTVTFPSLEDIDLNSFHGDILQEDWSWLSEDHLR</sequence>
<keyword evidence="4" id="KW-0186">Copper</keyword>
<dbReference type="Pfam" id="PF00649">
    <property type="entry name" value="Copper-fist"/>
    <property type="match status" value="1"/>
</dbReference>
<organism evidence="10 11">
    <name type="scientific">Aspergillus rambellii</name>
    <dbReference type="NCBI Taxonomy" id="308745"/>
    <lineage>
        <taxon>Eukaryota</taxon>
        <taxon>Fungi</taxon>
        <taxon>Dikarya</taxon>
        <taxon>Ascomycota</taxon>
        <taxon>Pezizomycotina</taxon>
        <taxon>Eurotiomycetes</taxon>
        <taxon>Eurotiomycetidae</taxon>
        <taxon>Eurotiales</taxon>
        <taxon>Aspergillaceae</taxon>
        <taxon>Aspergillus</taxon>
        <taxon>Aspergillus subgen. Nidulantes</taxon>
    </lineage>
</organism>
<dbReference type="SMART" id="SM00412">
    <property type="entry name" value="Cu_FIST"/>
    <property type="match status" value="1"/>
</dbReference>
<evidence type="ECO:0000256" key="2">
    <source>
        <dbReference type="ARBA" id="ARBA00022723"/>
    </source>
</evidence>
<dbReference type="GO" id="GO:0005507">
    <property type="term" value="F:copper ion binding"/>
    <property type="evidence" value="ECO:0007669"/>
    <property type="project" value="InterPro"/>
</dbReference>
<evidence type="ECO:0000256" key="7">
    <source>
        <dbReference type="ARBA" id="ARBA00023242"/>
    </source>
</evidence>
<reference evidence="10 11" key="1">
    <citation type="submission" date="2015-02" db="EMBL/GenBank/DDBJ databases">
        <title>Draft Genome Sequences of Two Closely-Related Aflatoxigenic Aspergillus Species Obtained from the Cote d'Ivoire.</title>
        <authorList>
            <person name="Moore G.G."/>
            <person name="Beltz S.B."/>
            <person name="Mack B.M."/>
        </authorList>
    </citation>
    <scope>NUCLEOTIDE SEQUENCE [LARGE SCALE GENOMIC DNA]</scope>
    <source>
        <strain evidence="10 11">SRRC1468</strain>
    </source>
</reference>
<evidence type="ECO:0000256" key="4">
    <source>
        <dbReference type="ARBA" id="ARBA00023008"/>
    </source>
</evidence>
<dbReference type="PANTHER" id="PTHR28088:SF5">
    <property type="entry name" value="TRANSCRIPTIONAL ACTIVATOR HAA1-RELATED"/>
    <property type="match status" value="1"/>
</dbReference>
<dbReference type="OrthoDB" id="5600085at2759"/>
<dbReference type="PANTHER" id="PTHR28088">
    <property type="entry name" value="TRANSCRIPTIONAL ACTIVATOR HAA1-RELATED"/>
    <property type="match status" value="1"/>
</dbReference>
<dbReference type="InterPro" id="IPR036395">
    <property type="entry name" value="Cu_fist_DNA-bd_dom_sf"/>
</dbReference>